<dbReference type="Proteomes" id="UP001592531">
    <property type="component" value="Unassembled WGS sequence"/>
</dbReference>
<dbReference type="EMBL" id="JBHFAB010000019">
    <property type="protein sequence ID" value="MFC1419603.1"/>
    <property type="molecule type" value="Genomic_DNA"/>
</dbReference>
<dbReference type="GO" id="GO:0003677">
    <property type="term" value="F:DNA binding"/>
    <property type="evidence" value="ECO:0007669"/>
    <property type="project" value="UniProtKB-KW"/>
</dbReference>
<dbReference type="RefSeq" id="WP_380539188.1">
    <property type="nucleotide sequence ID" value="NZ_JBHFAB010000019.1"/>
</dbReference>
<dbReference type="InterPro" id="IPR007351">
    <property type="entry name" value="YjbR"/>
</dbReference>
<proteinExistence type="predicted"/>
<name>A0ABV6W110_9ACTN</name>
<evidence type="ECO:0000313" key="1">
    <source>
        <dbReference type="EMBL" id="MFC1419603.1"/>
    </source>
</evidence>
<reference evidence="1 2" key="1">
    <citation type="submission" date="2024-09" db="EMBL/GenBank/DDBJ databases">
        <authorList>
            <person name="Lee S.D."/>
        </authorList>
    </citation>
    <scope>NUCLEOTIDE SEQUENCE [LARGE SCALE GENOMIC DNA]</scope>
    <source>
        <strain evidence="1 2">N8-3</strain>
    </source>
</reference>
<keyword evidence="1" id="KW-0238">DNA-binding</keyword>
<organism evidence="1 2">
    <name type="scientific">Streptacidiphilus cavernicola</name>
    <dbReference type="NCBI Taxonomy" id="3342716"/>
    <lineage>
        <taxon>Bacteria</taxon>
        <taxon>Bacillati</taxon>
        <taxon>Actinomycetota</taxon>
        <taxon>Actinomycetes</taxon>
        <taxon>Kitasatosporales</taxon>
        <taxon>Streptomycetaceae</taxon>
        <taxon>Streptacidiphilus</taxon>
    </lineage>
</organism>
<evidence type="ECO:0000313" key="2">
    <source>
        <dbReference type="Proteomes" id="UP001592531"/>
    </source>
</evidence>
<dbReference type="Pfam" id="PF04237">
    <property type="entry name" value="YjbR"/>
    <property type="match status" value="1"/>
</dbReference>
<dbReference type="InterPro" id="IPR058532">
    <property type="entry name" value="YjbR/MT2646/Rv2570-like"/>
</dbReference>
<accession>A0ABV6W110</accession>
<sequence length="127" mass="13971">MTPDTLKAACLELNGAEETFPFGPETSVFKVGGKVFALTALDGQPLKVSLKCDPDLALQLREAHPAIVGGWHLNKRHWNTVTLDGSVPEPLVREMIEDSYDLIVAKLPRRQQLILDWQGVGAAGRQR</sequence>
<dbReference type="PANTHER" id="PTHR35145">
    <property type="entry name" value="CYTOPLASMIC PROTEIN-RELATED"/>
    <property type="match status" value="1"/>
</dbReference>
<dbReference type="SUPFAM" id="SSF142906">
    <property type="entry name" value="YjbR-like"/>
    <property type="match status" value="1"/>
</dbReference>
<comment type="caution">
    <text evidence="1">The sequence shown here is derived from an EMBL/GenBank/DDBJ whole genome shotgun (WGS) entry which is preliminary data.</text>
</comment>
<gene>
    <name evidence="1" type="ORF">ACEZDE_23645</name>
</gene>
<dbReference type="InterPro" id="IPR038056">
    <property type="entry name" value="YjbR-like_sf"/>
</dbReference>
<protein>
    <submittedName>
        <fullName evidence="1">MmcQ/YjbR family DNA-binding protein</fullName>
    </submittedName>
</protein>
<dbReference type="PANTHER" id="PTHR35145:SF1">
    <property type="entry name" value="CYTOPLASMIC PROTEIN"/>
    <property type="match status" value="1"/>
</dbReference>
<keyword evidence="2" id="KW-1185">Reference proteome</keyword>
<dbReference type="Gene3D" id="3.90.1150.30">
    <property type="match status" value="1"/>
</dbReference>